<feature type="transmembrane region" description="Helical" evidence="1">
    <location>
        <begin position="162"/>
        <end position="187"/>
    </location>
</feature>
<dbReference type="EMBL" id="JAATJH010000005">
    <property type="protein sequence ID" value="NJC27438.1"/>
    <property type="molecule type" value="Genomic_DNA"/>
</dbReference>
<gene>
    <name evidence="2" type="ORF">GGR27_002955</name>
</gene>
<keyword evidence="1" id="KW-0472">Membrane</keyword>
<dbReference type="Proteomes" id="UP000770785">
    <property type="component" value="Unassembled WGS sequence"/>
</dbReference>
<feature type="transmembrane region" description="Helical" evidence="1">
    <location>
        <begin position="12"/>
        <end position="32"/>
    </location>
</feature>
<feature type="transmembrane region" description="Helical" evidence="1">
    <location>
        <begin position="128"/>
        <end position="150"/>
    </location>
</feature>
<dbReference type="RefSeq" id="WP_168038548.1">
    <property type="nucleotide sequence ID" value="NZ_JAATJH010000005.1"/>
</dbReference>
<organism evidence="2 3">
    <name type="scientific">Neolewinella antarctica</name>
    <dbReference type="NCBI Taxonomy" id="442734"/>
    <lineage>
        <taxon>Bacteria</taxon>
        <taxon>Pseudomonadati</taxon>
        <taxon>Bacteroidota</taxon>
        <taxon>Saprospiria</taxon>
        <taxon>Saprospirales</taxon>
        <taxon>Lewinellaceae</taxon>
        <taxon>Neolewinella</taxon>
    </lineage>
</organism>
<accession>A0ABX0XF79</accession>
<proteinExistence type="predicted"/>
<evidence type="ECO:0000256" key="1">
    <source>
        <dbReference type="SAM" id="Phobius"/>
    </source>
</evidence>
<keyword evidence="3" id="KW-1185">Reference proteome</keyword>
<comment type="caution">
    <text evidence="2">The sequence shown here is derived from an EMBL/GenBank/DDBJ whole genome shotgun (WGS) entry which is preliminary data.</text>
</comment>
<reference evidence="2 3" key="1">
    <citation type="submission" date="2020-03" db="EMBL/GenBank/DDBJ databases">
        <title>Genomic Encyclopedia of Type Strains, Phase IV (KMG-IV): sequencing the most valuable type-strain genomes for metagenomic binning, comparative biology and taxonomic classification.</title>
        <authorList>
            <person name="Goeker M."/>
        </authorList>
    </citation>
    <scope>NUCLEOTIDE SEQUENCE [LARGE SCALE GENOMIC DNA]</scope>
    <source>
        <strain evidence="2 3">DSM 105096</strain>
    </source>
</reference>
<evidence type="ECO:0000313" key="2">
    <source>
        <dbReference type="EMBL" id="NJC27438.1"/>
    </source>
</evidence>
<keyword evidence="1" id="KW-1133">Transmembrane helix</keyword>
<evidence type="ECO:0000313" key="3">
    <source>
        <dbReference type="Proteomes" id="UP000770785"/>
    </source>
</evidence>
<protein>
    <submittedName>
        <fullName evidence="2">Uncharacterized protein</fullName>
    </submittedName>
</protein>
<sequence length="368" mass="42315">MKELLDHIVSNYGNFASTISLPITITLVASSIRRWRERTFELAIGKTYELLHKGKLLNRNEIQDIINMALLGNSIKRKLFTVDDMVIRIRSTVRGAKFLTQEKKKGLLRLLIDIECNNDKLSFLNISIVLKLLVIASVVTILLLVVYFIYQTEQFEAISIKLLVFFAYGTVLLIGVFIILFFLLAIFSLRTNLGDFPIYKKSWNAALVMNEKSLVLPSRTTGKQIVLTKVFDKMKFTTKLVDTYGNIVSFEGWHLRVYQNLQSRTVTYQSKDDDKVRIDYKIVKESYVNGGQQQDELYVNLFIDKIQVISYSCTLSKNSEYKSDGRLDYYPYNFTKGLPNANGHIVLVSEISGVKLILNRYFYPVSLL</sequence>
<name>A0ABX0XF79_9BACT</name>
<keyword evidence="1" id="KW-0812">Transmembrane</keyword>